<evidence type="ECO:0000313" key="2">
    <source>
        <dbReference type="WBParaSite" id="jg21006"/>
    </source>
</evidence>
<protein>
    <submittedName>
        <fullName evidence="2">Uncharacterized protein</fullName>
    </submittedName>
</protein>
<sequence>MTKYVLKQIVVMKLCTVESGYNDTPGDQLEVPLYRYFDMPKPIPLTPGTVDSLACMDDTFTELDKKETTLPSSWCPLYSAKHVRLGRSKDEYNRSNVNKVDDQIKEAFSAYFSETKHTPFGGSLQANCSIDPKCLVYYYEVKINKLKSGAVISVGFGEEWSENYKEKGRSSKLPGELWNTFGWLSNGDLLCSGEKVGSMQGYGVNDIVVVAYRGWQVKEFLVVPKVGFRKNAEIRANFGQNHFEYHEKLKELIE</sequence>
<dbReference type="Proteomes" id="UP000887574">
    <property type="component" value="Unplaced"/>
</dbReference>
<organism evidence="1 2">
    <name type="scientific">Ditylenchus dipsaci</name>
    <dbReference type="NCBI Taxonomy" id="166011"/>
    <lineage>
        <taxon>Eukaryota</taxon>
        <taxon>Metazoa</taxon>
        <taxon>Ecdysozoa</taxon>
        <taxon>Nematoda</taxon>
        <taxon>Chromadorea</taxon>
        <taxon>Rhabditida</taxon>
        <taxon>Tylenchina</taxon>
        <taxon>Tylenchomorpha</taxon>
        <taxon>Sphaerularioidea</taxon>
        <taxon>Anguinidae</taxon>
        <taxon>Anguininae</taxon>
        <taxon>Ditylenchus</taxon>
    </lineage>
</organism>
<dbReference type="InterPro" id="IPR043136">
    <property type="entry name" value="B30.2/SPRY_sf"/>
</dbReference>
<reference evidence="2" key="1">
    <citation type="submission" date="2022-11" db="UniProtKB">
        <authorList>
            <consortium name="WormBaseParasite"/>
        </authorList>
    </citation>
    <scope>IDENTIFICATION</scope>
</reference>
<proteinExistence type="predicted"/>
<keyword evidence="1" id="KW-1185">Reference proteome</keyword>
<dbReference type="WBParaSite" id="jg21006">
    <property type="protein sequence ID" value="jg21006"/>
    <property type="gene ID" value="jg21006"/>
</dbReference>
<dbReference type="AlphaFoldDB" id="A0A915DKN9"/>
<dbReference type="Gene3D" id="2.60.120.920">
    <property type="match status" value="1"/>
</dbReference>
<evidence type="ECO:0000313" key="1">
    <source>
        <dbReference type="Proteomes" id="UP000887574"/>
    </source>
</evidence>
<name>A0A915DKN9_9BILA</name>
<accession>A0A915DKN9</accession>